<evidence type="ECO:0000256" key="1">
    <source>
        <dbReference type="ARBA" id="ARBA00022527"/>
    </source>
</evidence>
<sequence length="136" mass="14202">MPTVTPPWSYALQLPHDPRAPRIARVTLRAVLGEHGLGELVPAAELVAAELLANAQLHTTGPYALRLRAVEPGRLRLGVWDTDPRVPPGLTEAVPPGAPPDDSENGRGLPLVRAYASAWGAGVVGGGKVVWAECGG</sequence>
<organism evidence="4 5">
    <name type="scientific">Streptomyces prasinus</name>
    <dbReference type="NCBI Taxonomy" id="67345"/>
    <lineage>
        <taxon>Bacteria</taxon>
        <taxon>Bacillati</taxon>
        <taxon>Actinomycetota</taxon>
        <taxon>Actinomycetes</taxon>
        <taxon>Kitasatosporales</taxon>
        <taxon>Streptomycetaceae</taxon>
        <taxon>Streptomyces</taxon>
    </lineage>
</organism>
<dbReference type="Pfam" id="PF13581">
    <property type="entry name" value="HATPase_c_2"/>
    <property type="match status" value="1"/>
</dbReference>
<dbReference type="Gene3D" id="3.30.565.10">
    <property type="entry name" value="Histidine kinase-like ATPase, C-terminal domain"/>
    <property type="match status" value="1"/>
</dbReference>
<accession>A0ABX6AYJ8</accession>
<dbReference type="InterPro" id="IPR036890">
    <property type="entry name" value="HATPase_C_sf"/>
</dbReference>
<dbReference type="SUPFAM" id="SSF55874">
    <property type="entry name" value="ATPase domain of HSP90 chaperone/DNA topoisomerase II/histidine kinase"/>
    <property type="match status" value="1"/>
</dbReference>
<keyword evidence="1" id="KW-0418">Kinase</keyword>
<name>A0ABX6AYJ8_9ACTN</name>
<proteinExistence type="predicted"/>
<gene>
    <name evidence="4" type="ORF">CP972_17045</name>
</gene>
<keyword evidence="4" id="KW-0067">ATP-binding</keyword>
<feature type="domain" description="Histidine kinase/HSP90-like ATPase" evidence="3">
    <location>
        <begin position="15"/>
        <end position="130"/>
    </location>
</feature>
<evidence type="ECO:0000256" key="2">
    <source>
        <dbReference type="SAM" id="MobiDB-lite"/>
    </source>
</evidence>
<evidence type="ECO:0000313" key="5">
    <source>
        <dbReference type="Proteomes" id="UP000326041"/>
    </source>
</evidence>
<evidence type="ECO:0000259" key="3">
    <source>
        <dbReference type="Pfam" id="PF13581"/>
    </source>
</evidence>
<dbReference type="EMBL" id="CP023697">
    <property type="protein sequence ID" value="QEV07123.1"/>
    <property type="molecule type" value="Genomic_DNA"/>
</dbReference>
<feature type="region of interest" description="Disordered" evidence="2">
    <location>
        <begin position="81"/>
        <end position="106"/>
    </location>
</feature>
<dbReference type="InterPro" id="IPR050267">
    <property type="entry name" value="Anti-sigma-factor_SerPK"/>
</dbReference>
<dbReference type="RefSeq" id="WP_055606037.1">
    <property type="nucleotide sequence ID" value="NZ_CP023697.1"/>
</dbReference>
<keyword evidence="1" id="KW-0723">Serine/threonine-protein kinase</keyword>
<dbReference type="GO" id="GO:0005524">
    <property type="term" value="F:ATP binding"/>
    <property type="evidence" value="ECO:0007669"/>
    <property type="project" value="UniProtKB-KW"/>
</dbReference>
<dbReference type="Proteomes" id="UP000326041">
    <property type="component" value="Chromosome"/>
</dbReference>
<dbReference type="PANTHER" id="PTHR35526">
    <property type="entry name" value="ANTI-SIGMA-F FACTOR RSBW-RELATED"/>
    <property type="match status" value="1"/>
</dbReference>
<dbReference type="InterPro" id="IPR003594">
    <property type="entry name" value="HATPase_dom"/>
</dbReference>
<keyword evidence="1" id="KW-0808">Transferase</keyword>
<dbReference type="CDD" id="cd16936">
    <property type="entry name" value="HATPase_RsbW-like"/>
    <property type="match status" value="1"/>
</dbReference>
<protein>
    <submittedName>
        <fullName evidence="4">ATP-binding protein</fullName>
    </submittedName>
</protein>
<dbReference type="GeneID" id="95536239"/>
<evidence type="ECO:0000313" key="4">
    <source>
        <dbReference type="EMBL" id="QEV07123.1"/>
    </source>
</evidence>
<dbReference type="PANTHER" id="PTHR35526:SF3">
    <property type="entry name" value="ANTI-SIGMA-F FACTOR RSBW"/>
    <property type="match status" value="1"/>
</dbReference>
<reference evidence="4 5" key="1">
    <citation type="submission" date="2017-09" db="EMBL/GenBank/DDBJ databases">
        <authorList>
            <person name="Lee N."/>
            <person name="Cho B.-K."/>
        </authorList>
    </citation>
    <scope>NUCLEOTIDE SEQUENCE [LARGE SCALE GENOMIC DNA]</scope>
    <source>
        <strain evidence="4 5">ATCC 13879</strain>
    </source>
</reference>
<keyword evidence="4" id="KW-0547">Nucleotide-binding</keyword>
<keyword evidence="5" id="KW-1185">Reference proteome</keyword>